<protein>
    <submittedName>
        <fullName evidence="1">Uncharacterized protein</fullName>
    </submittedName>
</protein>
<dbReference type="Proteomes" id="UP001148838">
    <property type="component" value="Unassembled WGS sequence"/>
</dbReference>
<accession>A0ABQ8SMP5</accession>
<name>A0ABQ8SMP5_PERAM</name>
<evidence type="ECO:0000313" key="2">
    <source>
        <dbReference type="Proteomes" id="UP001148838"/>
    </source>
</evidence>
<comment type="caution">
    <text evidence="1">The sequence shown here is derived from an EMBL/GenBank/DDBJ whole genome shotgun (WGS) entry which is preliminary data.</text>
</comment>
<dbReference type="EMBL" id="JAJSOF020000025">
    <property type="protein sequence ID" value="KAJ4434715.1"/>
    <property type="molecule type" value="Genomic_DNA"/>
</dbReference>
<gene>
    <name evidence="1" type="ORF">ANN_23283</name>
</gene>
<proteinExistence type="predicted"/>
<organism evidence="1 2">
    <name type="scientific">Periplaneta americana</name>
    <name type="common">American cockroach</name>
    <name type="synonym">Blatta americana</name>
    <dbReference type="NCBI Taxonomy" id="6978"/>
    <lineage>
        <taxon>Eukaryota</taxon>
        <taxon>Metazoa</taxon>
        <taxon>Ecdysozoa</taxon>
        <taxon>Arthropoda</taxon>
        <taxon>Hexapoda</taxon>
        <taxon>Insecta</taxon>
        <taxon>Pterygota</taxon>
        <taxon>Neoptera</taxon>
        <taxon>Polyneoptera</taxon>
        <taxon>Dictyoptera</taxon>
        <taxon>Blattodea</taxon>
        <taxon>Blattoidea</taxon>
        <taxon>Blattidae</taxon>
        <taxon>Blattinae</taxon>
        <taxon>Periplaneta</taxon>
    </lineage>
</organism>
<keyword evidence="2" id="KW-1185">Reference proteome</keyword>
<reference evidence="1 2" key="1">
    <citation type="journal article" date="2022" name="Allergy">
        <title>Genome assembly and annotation of Periplaneta americana reveal a comprehensive cockroach allergen profile.</title>
        <authorList>
            <person name="Wang L."/>
            <person name="Xiong Q."/>
            <person name="Saelim N."/>
            <person name="Wang L."/>
            <person name="Nong W."/>
            <person name="Wan A.T."/>
            <person name="Shi M."/>
            <person name="Liu X."/>
            <person name="Cao Q."/>
            <person name="Hui J.H.L."/>
            <person name="Sookrung N."/>
            <person name="Leung T.F."/>
            <person name="Tungtrongchitr A."/>
            <person name="Tsui S.K.W."/>
        </authorList>
    </citation>
    <scope>NUCLEOTIDE SEQUENCE [LARGE SCALE GENOMIC DNA]</scope>
    <source>
        <strain evidence="1">PWHHKU_190912</strain>
    </source>
</reference>
<evidence type="ECO:0000313" key="1">
    <source>
        <dbReference type="EMBL" id="KAJ4434715.1"/>
    </source>
</evidence>
<sequence length="148" mass="16799">MRWRVAGEIGYLTTLYQLLGYLASMKLVVSNGRLLSCLTSVSNPSELESPSFTTIKNNRQIVRRVFVIGCVRKKKTHLSTSFQTVQIPATTGVTVHIEYADIVYVYGLCDENSLRAVAEYHIHVIRIDKKLMYLTHSTPNPVYYPELS</sequence>